<gene>
    <name evidence="2" type="ORF">Ahy_B08g093738</name>
</gene>
<keyword evidence="3" id="KW-1185">Reference proteome</keyword>
<dbReference type="AlphaFoldDB" id="A0A444Y6T8"/>
<dbReference type="Gramene" id="arahy.Tifrunner.gnm2.ann2.Ah18g089600.1">
    <property type="protein sequence ID" value="arahy.Tifrunner.gnm2.ann2.Ah18g089600.1-CDS-1"/>
    <property type="gene ID" value="arahy.Tifrunner.gnm2.ann2.Ah18g089600"/>
</dbReference>
<accession>A0A444Y6T8</accession>
<dbReference type="InterPro" id="IPR055301">
    <property type="entry name" value="Lea14-like_2"/>
</dbReference>
<dbReference type="Proteomes" id="UP000289738">
    <property type="component" value="Chromosome B08"/>
</dbReference>
<evidence type="ECO:0008006" key="4">
    <source>
        <dbReference type="Google" id="ProtNLM"/>
    </source>
</evidence>
<dbReference type="OrthoDB" id="674678at2759"/>
<sequence>MVSKKLKLCMSVSALFLIIVIAVIVALIFTVFKIKDPVVTVHPIIGPGSLSLTNLSSNVFIPTLITISNPNYGDFRSVNSTGHVNYDGYVVADIPLVSNFIPARSQINISSNAEFNVTKMIEDPKFLLDIASGTLNFTSDAVMPGKVIILKFIKMKATTHSSCDISLGVVSNRVHVESNCVTKIKI</sequence>
<evidence type="ECO:0000256" key="1">
    <source>
        <dbReference type="SAM" id="Phobius"/>
    </source>
</evidence>
<dbReference type="EMBL" id="SDMP01000018">
    <property type="protein sequence ID" value="RYQ97660.1"/>
    <property type="molecule type" value="Genomic_DNA"/>
</dbReference>
<keyword evidence="1" id="KW-1133">Transmembrane helix</keyword>
<proteinExistence type="predicted"/>
<name>A0A444Y6T8_ARAHY</name>
<keyword evidence="1" id="KW-0472">Membrane</keyword>
<feature type="transmembrane region" description="Helical" evidence="1">
    <location>
        <begin position="12"/>
        <end position="32"/>
    </location>
</feature>
<comment type="caution">
    <text evidence="2">The sequence shown here is derived from an EMBL/GenBank/DDBJ whole genome shotgun (WGS) entry which is preliminary data.</text>
</comment>
<keyword evidence="1" id="KW-0812">Transmembrane</keyword>
<evidence type="ECO:0000313" key="2">
    <source>
        <dbReference type="EMBL" id="RYQ97660.1"/>
    </source>
</evidence>
<dbReference type="PANTHER" id="PTHR31852">
    <property type="entry name" value="LATE EMBRYOGENESIS ABUNDANT (LEA) HYDROXYPROLINE-RICH GLYCOPROTEIN FAMILY"/>
    <property type="match status" value="1"/>
</dbReference>
<protein>
    <recommendedName>
        <fullName evidence="4">Late embryogenesis abundant protein LEA-2 subgroup domain-containing protein</fullName>
    </recommendedName>
</protein>
<organism evidence="2 3">
    <name type="scientific">Arachis hypogaea</name>
    <name type="common">Peanut</name>
    <dbReference type="NCBI Taxonomy" id="3818"/>
    <lineage>
        <taxon>Eukaryota</taxon>
        <taxon>Viridiplantae</taxon>
        <taxon>Streptophyta</taxon>
        <taxon>Embryophyta</taxon>
        <taxon>Tracheophyta</taxon>
        <taxon>Spermatophyta</taxon>
        <taxon>Magnoliopsida</taxon>
        <taxon>eudicotyledons</taxon>
        <taxon>Gunneridae</taxon>
        <taxon>Pentapetalae</taxon>
        <taxon>rosids</taxon>
        <taxon>fabids</taxon>
        <taxon>Fabales</taxon>
        <taxon>Fabaceae</taxon>
        <taxon>Papilionoideae</taxon>
        <taxon>50 kb inversion clade</taxon>
        <taxon>dalbergioids sensu lato</taxon>
        <taxon>Dalbergieae</taxon>
        <taxon>Pterocarpus clade</taxon>
        <taxon>Arachis</taxon>
    </lineage>
</organism>
<reference evidence="2 3" key="1">
    <citation type="submission" date="2019-01" db="EMBL/GenBank/DDBJ databases">
        <title>Sequencing of cultivated peanut Arachis hypogaea provides insights into genome evolution and oil improvement.</title>
        <authorList>
            <person name="Chen X."/>
        </authorList>
    </citation>
    <scope>NUCLEOTIDE SEQUENCE [LARGE SCALE GENOMIC DNA]</scope>
    <source>
        <strain evidence="3">cv. Fuhuasheng</strain>
        <tissue evidence="2">Leaves</tissue>
    </source>
</reference>
<evidence type="ECO:0000313" key="3">
    <source>
        <dbReference type="Proteomes" id="UP000289738"/>
    </source>
</evidence>
<dbReference type="STRING" id="3818.A0A444Y6T8"/>